<organism evidence="5 6">
    <name type="scientific">Mojavia pulchra JT2-VF2</name>
    <dbReference type="NCBI Taxonomy" id="287848"/>
    <lineage>
        <taxon>Bacteria</taxon>
        <taxon>Bacillati</taxon>
        <taxon>Cyanobacteriota</taxon>
        <taxon>Cyanophyceae</taxon>
        <taxon>Nostocales</taxon>
        <taxon>Nostocaceae</taxon>
    </lineage>
</organism>
<dbReference type="PANTHER" id="PTHR22939">
    <property type="entry name" value="SERINE PROTEASE FAMILY S1C HTRA-RELATED"/>
    <property type="match status" value="1"/>
</dbReference>
<dbReference type="InterPro" id="IPR001478">
    <property type="entry name" value="PDZ"/>
</dbReference>
<dbReference type="Gene3D" id="2.30.42.10">
    <property type="match status" value="1"/>
</dbReference>
<keyword evidence="3" id="KW-0378">Hydrolase</keyword>
<dbReference type="EMBL" id="JAHHHN010000020">
    <property type="protein sequence ID" value="MBW4564338.1"/>
    <property type="molecule type" value="Genomic_DNA"/>
</dbReference>
<reference evidence="5" key="2">
    <citation type="journal article" date="2022" name="Microbiol. Resour. Announc.">
        <title>Metagenome Sequencing to Explore Phylogenomics of Terrestrial Cyanobacteria.</title>
        <authorList>
            <person name="Ward R.D."/>
            <person name="Stajich J.E."/>
            <person name="Johansen J.R."/>
            <person name="Huntemann M."/>
            <person name="Clum A."/>
            <person name="Foster B."/>
            <person name="Foster B."/>
            <person name="Roux S."/>
            <person name="Palaniappan K."/>
            <person name="Varghese N."/>
            <person name="Mukherjee S."/>
            <person name="Reddy T.B.K."/>
            <person name="Daum C."/>
            <person name="Copeland A."/>
            <person name="Chen I.A."/>
            <person name="Ivanova N.N."/>
            <person name="Kyrpides N.C."/>
            <person name="Shapiro N."/>
            <person name="Eloe-Fadrosh E.A."/>
            <person name="Pietrasiak N."/>
        </authorList>
    </citation>
    <scope>NUCLEOTIDE SEQUENCE</scope>
    <source>
        <strain evidence="5">JT2-VF2</strain>
    </source>
</reference>
<dbReference type="SUPFAM" id="SSF50494">
    <property type="entry name" value="Trypsin-like serine proteases"/>
    <property type="match status" value="1"/>
</dbReference>
<dbReference type="PROSITE" id="PS50106">
    <property type="entry name" value="PDZ"/>
    <property type="match status" value="1"/>
</dbReference>
<dbReference type="InterPro" id="IPR009003">
    <property type="entry name" value="Peptidase_S1_PA"/>
</dbReference>
<dbReference type="Gene3D" id="2.40.10.120">
    <property type="match status" value="1"/>
</dbReference>
<dbReference type="Pfam" id="PF13365">
    <property type="entry name" value="Trypsin_2"/>
    <property type="match status" value="1"/>
</dbReference>
<dbReference type="PANTHER" id="PTHR22939:SF129">
    <property type="entry name" value="SERINE PROTEASE HTRA2, MITOCHONDRIAL"/>
    <property type="match status" value="1"/>
</dbReference>
<dbReference type="AlphaFoldDB" id="A0A951Q2R3"/>
<gene>
    <name evidence="5" type="ORF">KME32_24990</name>
</gene>
<comment type="similarity">
    <text evidence="1">Belongs to the peptidase S1C family.</text>
</comment>
<dbReference type="NCBIfam" id="NF041521">
    <property type="entry name" value="HhoA_HhoB_HtrA"/>
    <property type="match status" value="1"/>
</dbReference>
<evidence type="ECO:0000256" key="2">
    <source>
        <dbReference type="ARBA" id="ARBA00022670"/>
    </source>
</evidence>
<proteinExistence type="inferred from homology"/>
<evidence type="ECO:0000259" key="4">
    <source>
        <dbReference type="PROSITE" id="PS50106"/>
    </source>
</evidence>
<evidence type="ECO:0000313" key="5">
    <source>
        <dbReference type="EMBL" id="MBW4564338.1"/>
    </source>
</evidence>
<dbReference type="Proteomes" id="UP000715781">
    <property type="component" value="Unassembled WGS sequence"/>
</dbReference>
<dbReference type="Pfam" id="PF13180">
    <property type="entry name" value="PDZ_2"/>
    <property type="match status" value="1"/>
</dbReference>
<evidence type="ECO:0000313" key="6">
    <source>
        <dbReference type="Proteomes" id="UP000715781"/>
    </source>
</evidence>
<name>A0A951Q2R3_9NOST</name>
<dbReference type="InterPro" id="IPR048172">
    <property type="entry name" value="HhoA_HhoB_HtrA-like"/>
</dbReference>
<dbReference type="GO" id="GO:0006508">
    <property type="term" value="P:proteolysis"/>
    <property type="evidence" value="ECO:0007669"/>
    <property type="project" value="UniProtKB-KW"/>
</dbReference>
<comment type="caution">
    <text evidence="5">The sequence shown here is derived from an EMBL/GenBank/DDBJ whole genome shotgun (WGS) entry which is preliminary data.</text>
</comment>
<dbReference type="PROSITE" id="PS51257">
    <property type="entry name" value="PROKAR_LIPOPROTEIN"/>
    <property type="match status" value="1"/>
</dbReference>
<protein>
    <submittedName>
        <fullName evidence="5">Trypsin-like peptidase domain-containing protein</fullName>
    </submittedName>
</protein>
<dbReference type="InterPro" id="IPR001940">
    <property type="entry name" value="Peptidase_S1C"/>
</dbReference>
<evidence type="ECO:0000256" key="3">
    <source>
        <dbReference type="ARBA" id="ARBA00022801"/>
    </source>
</evidence>
<reference evidence="5" key="1">
    <citation type="submission" date="2021-05" db="EMBL/GenBank/DDBJ databases">
        <authorList>
            <person name="Pietrasiak N."/>
            <person name="Ward R."/>
            <person name="Stajich J.E."/>
            <person name="Kurbessoian T."/>
        </authorList>
    </citation>
    <scope>NUCLEOTIDE SEQUENCE</scope>
    <source>
        <strain evidence="5">JT2-VF2</strain>
    </source>
</reference>
<keyword evidence="2" id="KW-0645">Protease</keyword>
<dbReference type="GO" id="GO:0004252">
    <property type="term" value="F:serine-type endopeptidase activity"/>
    <property type="evidence" value="ECO:0007669"/>
    <property type="project" value="InterPro"/>
</dbReference>
<dbReference type="PRINTS" id="PR00834">
    <property type="entry name" value="PROTEASES2C"/>
</dbReference>
<feature type="domain" description="PDZ" evidence="4">
    <location>
        <begin position="275"/>
        <end position="358"/>
    </location>
</feature>
<evidence type="ECO:0000256" key="1">
    <source>
        <dbReference type="ARBA" id="ARBA00010541"/>
    </source>
</evidence>
<dbReference type="SUPFAM" id="SSF50156">
    <property type="entry name" value="PDZ domain-like"/>
    <property type="match status" value="1"/>
</dbReference>
<accession>A0A951Q2R3</accession>
<dbReference type="SMART" id="SM00228">
    <property type="entry name" value="PDZ"/>
    <property type="match status" value="1"/>
</dbReference>
<dbReference type="InterPro" id="IPR036034">
    <property type="entry name" value="PDZ_sf"/>
</dbReference>
<sequence>MKRLFQHPAFYLALLVTGCISPREAKEAEKPVVVNQLPQTISNNDVTYITQVVERVGPAVVRINSTRVAASPEDPFSERFFGGRLPNREQVQRGIGSGFITNSDGLIFTNAHVVADAESVTVILKDGRSFEGKVLGADRVTDVAVVKIPATGLPTVKLGNSDNLLPGQSAIAIGNPLGLDNSVTQGIISATQRSIADLGVPTERVDFIQTDAAINPGNSGGPLLNAEGEVIGMNTAIIQGAQGLGFAIPINTAQRITAQLVAQGRVDHLYIGIQMAQLNPELRAKINQSDAGFIINQDTGVVVLGIARNSPAARAGLRPGDIIETVNNVAIKDTRQVQQQVEASKIGDRLPITVNRNGRRQAIVVLPEALPAKEPT</sequence>